<name>A0A5B9Y2D2_9MOLU</name>
<evidence type="ECO:0000256" key="4">
    <source>
        <dbReference type="ARBA" id="ARBA00022857"/>
    </source>
</evidence>
<dbReference type="GO" id="GO:0003959">
    <property type="term" value="F:NADPH dehydrogenase activity"/>
    <property type="evidence" value="ECO:0007669"/>
    <property type="project" value="InterPro"/>
</dbReference>
<protein>
    <submittedName>
        <fullName evidence="7">NADPH2 dehydrogenase</fullName>
    </submittedName>
</protein>
<dbReference type="KEGG" id="schi:SCHIN_v1c00160"/>
<evidence type="ECO:0000313" key="7">
    <source>
        <dbReference type="EMBL" id="QEH61214.1"/>
    </source>
</evidence>
<keyword evidence="5" id="KW-0560">Oxidoreductase</keyword>
<organism evidence="7 8">
    <name type="scientific">Spiroplasma chinense</name>
    <dbReference type="NCBI Taxonomy" id="216932"/>
    <lineage>
        <taxon>Bacteria</taxon>
        <taxon>Bacillati</taxon>
        <taxon>Mycoplasmatota</taxon>
        <taxon>Mollicutes</taxon>
        <taxon>Entomoplasmatales</taxon>
        <taxon>Spiroplasmataceae</taxon>
        <taxon>Spiroplasma</taxon>
    </lineage>
</organism>
<dbReference type="AlphaFoldDB" id="A0A5B9Y2D2"/>
<dbReference type="GO" id="GO:0050661">
    <property type="term" value="F:NADP binding"/>
    <property type="evidence" value="ECO:0007669"/>
    <property type="project" value="InterPro"/>
</dbReference>
<dbReference type="Pfam" id="PF00724">
    <property type="entry name" value="Oxidored_FMN"/>
    <property type="match status" value="1"/>
</dbReference>
<dbReference type="InterPro" id="IPR001155">
    <property type="entry name" value="OxRdtase_FMN_N"/>
</dbReference>
<keyword evidence="3" id="KW-0288">FMN</keyword>
<dbReference type="RefSeq" id="WP_166507611.1">
    <property type="nucleotide sequence ID" value="NZ_CP043026.1"/>
</dbReference>
<dbReference type="PANTHER" id="PTHR43303">
    <property type="entry name" value="NADPH DEHYDROGENASE C23G7.10C-RELATED"/>
    <property type="match status" value="1"/>
</dbReference>
<gene>
    <name evidence="7" type="ORF">SCHIN_v1c00160</name>
</gene>
<feature type="domain" description="NADH:flavin oxidoreductase/NADH oxidase N-terminal" evidence="6">
    <location>
        <begin position="14"/>
        <end position="320"/>
    </location>
</feature>
<evidence type="ECO:0000256" key="1">
    <source>
        <dbReference type="ARBA" id="ARBA00001917"/>
    </source>
</evidence>
<evidence type="ECO:0000256" key="5">
    <source>
        <dbReference type="ARBA" id="ARBA00023002"/>
    </source>
</evidence>
<dbReference type="PANTHER" id="PTHR43303:SF4">
    <property type="entry name" value="NADPH DEHYDROGENASE C23G7.10C-RELATED"/>
    <property type="match status" value="1"/>
</dbReference>
<sequence>MYKINDKVELINGVTSRNRVVLPPMDTLMADDGFVSDFHIQHYGARAYGGVGTIIIESTAVSSEGRIRPRDLGLWKDEHIEGFKKIAKLSHDAGAVVGVQLNHAGAKAELEEPTFGATNFYTYLAKENYSLLDEENLKRIEDCFVKAAQRAKIAGLDFVEIHAAHGFLISELIHPQLNDLIKSEDIFERSKMLITVLERINSEVKIPVGIRFSISDDMKDSKFDISEFKPLVEKIENLVTYFHLSSGETIGRRDIVSNPSKPETKMFRIPYAETVLSWTKKNIIVVGEFQTREEIEFALNKDIPFVAVGRAQIYNPSLVMTDLLTVEEMDKELYKWAVNPWFHPVDYKSTFKK</sequence>
<evidence type="ECO:0000256" key="2">
    <source>
        <dbReference type="ARBA" id="ARBA00022630"/>
    </source>
</evidence>
<proteinExistence type="predicted"/>
<keyword evidence="2" id="KW-0285">Flavoprotein</keyword>
<dbReference type="Proteomes" id="UP000323144">
    <property type="component" value="Chromosome"/>
</dbReference>
<comment type="cofactor">
    <cofactor evidence="1">
        <name>FMN</name>
        <dbReference type="ChEBI" id="CHEBI:58210"/>
    </cofactor>
</comment>
<evidence type="ECO:0000259" key="6">
    <source>
        <dbReference type="Pfam" id="PF00724"/>
    </source>
</evidence>
<evidence type="ECO:0000313" key="8">
    <source>
        <dbReference type="Proteomes" id="UP000323144"/>
    </source>
</evidence>
<reference evidence="7 8" key="1">
    <citation type="submission" date="2019-08" db="EMBL/GenBank/DDBJ databases">
        <title>Complete genome sequence of Spiroplasma chinense CCH (DSM 19755).</title>
        <authorList>
            <person name="Shen H.-Y."/>
            <person name="Lin Y.-C."/>
            <person name="Chou L."/>
            <person name="Kuo C.-H."/>
        </authorList>
    </citation>
    <scope>NUCLEOTIDE SEQUENCE [LARGE SCALE GENOMIC DNA]</scope>
    <source>
        <strain evidence="7 8">CCH</strain>
    </source>
</reference>
<keyword evidence="8" id="KW-1185">Reference proteome</keyword>
<dbReference type="SUPFAM" id="SSF51395">
    <property type="entry name" value="FMN-linked oxidoreductases"/>
    <property type="match status" value="1"/>
</dbReference>
<dbReference type="InterPro" id="IPR044152">
    <property type="entry name" value="YqjM-like"/>
</dbReference>
<dbReference type="GO" id="GO:0010181">
    <property type="term" value="F:FMN binding"/>
    <property type="evidence" value="ECO:0007669"/>
    <property type="project" value="InterPro"/>
</dbReference>
<dbReference type="EMBL" id="CP043026">
    <property type="protein sequence ID" value="QEH61214.1"/>
    <property type="molecule type" value="Genomic_DNA"/>
</dbReference>
<dbReference type="Gene3D" id="3.20.20.70">
    <property type="entry name" value="Aldolase class I"/>
    <property type="match status" value="1"/>
</dbReference>
<keyword evidence="4" id="KW-0521">NADP</keyword>
<dbReference type="InterPro" id="IPR013785">
    <property type="entry name" value="Aldolase_TIM"/>
</dbReference>
<accession>A0A5B9Y2D2</accession>
<evidence type="ECO:0000256" key="3">
    <source>
        <dbReference type="ARBA" id="ARBA00022643"/>
    </source>
</evidence>